<feature type="chain" id="PRO_5047184511" evidence="1">
    <location>
        <begin position="29"/>
        <end position="275"/>
    </location>
</feature>
<evidence type="ECO:0000313" key="3">
    <source>
        <dbReference type="Proteomes" id="UP001592530"/>
    </source>
</evidence>
<evidence type="ECO:0000313" key="2">
    <source>
        <dbReference type="EMBL" id="MFC1431376.1"/>
    </source>
</evidence>
<accession>A0ABV6WZA7</accession>
<organism evidence="2 3">
    <name type="scientific">Streptacidiphilus alkalitolerans</name>
    <dbReference type="NCBI Taxonomy" id="3342712"/>
    <lineage>
        <taxon>Bacteria</taxon>
        <taxon>Bacillati</taxon>
        <taxon>Actinomycetota</taxon>
        <taxon>Actinomycetes</taxon>
        <taxon>Kitasatosporales</taxon>
        <taxon>Streptomycetaceae</taxon>
        <taxon>Streptacidiphilus</taxon>
    </lineage>
</organism>
<reference evidence="2 3" key="1">
    <citation type="submission" date="2024-09" db="EMBL/GenBank/DDBJ databases">
        <authorList>
            <person name="Lee S.D."/>
        </authorList>
    </citation>
    <scope>NUCLEOTIDE SEQUENCE [LARGE SCALE GENOMIC DNA]</scope>
    <source>
        <strain evidence="2 3">N1-3</strain>
    </source>
</reference>
<sequence>MGRRLLSGAVALFATAALGLAAAGPAHAGLDGPLSTDYDQHCLTNVEHIGKYTLLEPVDRVTVNLEAVDHDPDDQSVQITYSVPGSVAPTTLTGHFDPNLHNVDFTFDLGFPPAGGTLALTSAVTYADGTGFSANFTGTLLDCGDNPTAKDTYYWNNFVATTATQTCGTEALHLGTATVVVPYDRVSVTVAAGAPYGPPFLGGDAFWTGYWITGGSQPVTAYTPGTTGAISPSGAPATVTYTIFFPPASGELNLLTSVRDDTRTFPAHLWMPIAC</sequence>
<gene>
    <name evidence="2" type="ORF">ACEZDB_12045</name>
</gene>
<proteinExistence type="predicted"/>
<keyword evidence="1" id="KW-0732">Signal</keyword>
<evidence type="ECO:0000256" key="1">
    <source>
        <dbReference type="SAM" id="SignalP"/>
    </source>
</evidence>
<dbReference type="Proteomes" id="UP001592530">
    <property type="component" value="Unassembled WGS sequence"/>
</dbReference>
<dbReference type="EMBL" id="JBHEZY010000004">
    <property type="protein sequence ID" value="MFC1431376.1"/>
    <property type="molecule type" value="Genomic_DNA"/>
</dbReference>
<dbReference type="RefSeq" id="WP_380551844.1">
    <property type="nucleotide sequence ID" value="NZ_JBHEZY010000004.1"/>
</dbReference>
<feature type="signal peptide" evidence="1">
    <location>
        <begin position="1"/>
        <end position="28"/>
    </location>
</feature>
<protein>
    <submittedName>
        <fullName evidence="2">Uncharacterized protein</fullName>
    </submittedName>
</protein>
<name>A0ABV6WZA7_9ACTN</name>
<comment type="caution">
    <text evidence="2">The sequence shown here is derived from an EMBL/GenBank/DDBJ whole genome shotgun (WGS) entry which is preliminary data.</text>
</comment>